<evidence type="ECO:0000313" key="3">
    <source>
        <dbReference type="Proteomes" id="UP000186336"/>
    </source>
</evidence>
<dbReference type="OrthoDB" id="7507676at2"/>
<dbReference type="CDD" id="cd02233">
    <property type="entry name" value="cupin_HNL-like"/>
    <property type="match status" value="1"/>
</dbReference>
<reference evidence="2 3" key="1">
    <citation type="submission" date="2017-01" db="EMBL/GenBank/DDBJ databases">
        <title>Complete genome of Tateyamaria omphalii DOK1-4 isolated from seawater in Dokdo.</title>
        <authorList>
            <person name="Kim J.H."/>
            <person name="Chi W.-J."/>
        </authorList>
    </citation>
    <scope>NUCLEOTIDE SEQUENCE [LARGE SCALE GENOMIC DNA]</scope>
    <source>
        <strain evidence="2 3">DOK1-4</strain>
        <plasmid evidence="2 3">pDOK1-4-3</plasmid>
    </source>
</reference>
<proteinExistence type="predicted"/>
<evidence type="ECO:0000259" key="1">
    <source>
        <dbReference type="Pfam" id="PF07883"/>
    </source>
</evidence>
<keyword evidence="3" id="KW-1185">Reference proteome</keyword>
<feature type="domain" description="Cupin type-2" evidence="1">
    <location>
        <begin position="42"/>
        <end position="97"/>
    </location>
</feature>
<dbReference type="AlphaFoldDB" id="A0A1P8N1N3"/>
<keyword evidence="2" id="KW-0614">Plasmid</keyword>
<dbReference type="InterPro" id="IPR047263">
    <property type="entry name" value="HNL-like_cupin"/>
</dbReference>
<evidence type="ECO:0000313" key="2">
    <source>
        <dbReference type="EMBL" id="APX14216.1"/>
    </source>
</evidence>
<name>A0A1P8N1N3_9RHOB</name>
<sequence length="131" mass="14138">MIIHQAGSRASIRANPDYFTGDVWQDPILSAEAPARLQALSVHFAPGARTAWHTHPLGQTLHVTQGAGLICLRREAPQVIRAGDTVWIPPNVEHWHGAGPQTTMTHIAMQEAMDGGAATWLEQVSDADYGG</sequence>
<protein>
    <submittedName>
        <fullName evidence="2">Cupin</fullName>
    </submittedName>
</protein>
<geneLocation type="plasmid" evidence="2 3">
    <name>pDOK1-4-3</name>
</geneLocation>
<dbReference type="InterPro" id="IPR014710">
    <property type="entry name" value="RmlC-like_jellyroll"/>
</dbReference>
<dbReference type="KEGG" id="tom:BWR18_20375"/>
<dbReference type="PANTHER" id="PTHR43698">
    <property type="entry name" value="RIBD C-TERMINAL DOMAIN CONTAINING PROTEIN"/>
    <property type="match status" value="1"/>
</dbReference>
<dbReference type="RefSeq" id="WP_076630683.1">
    <property type="nucleotide sequence ID" value="NZ_CP019315.1"/>
</dbReference>
<accession>A0A1P8N1N3</accession>
<dbReference type="PANTHER" id="PTHR43698:SF1">
    <property type="entry name" value="BLL4564 PROTEIN"/>
    <property type="match status" value="1"/>
</dbReference>
<dbReference type="InterPro" id="IPR011051">
    <property type="entry name" value="RmlC_Cupin_sf"/>
</dbReference>
<dbReference type="InterPro" id="IPR013096">
    <property type="entry name" value="Cupin_2"/>
</dbReference>
<organism evidence="2 3">
    <name type="scientific">Tateyamaria omphalii</name>
    <dbReference type="NCBI Taxonomy" id="299262"/>
    <lineage>
        <taxon>Bacteria</taxon>
        <taxon>Pseudomonadati</taxon>
        <taxon>Pseudomonadota</taxon>
        <taxon>Alphaproteobacteria</taxon>
        <taxon>Rhodobacterales</taxon>
        <taxon>Roseobacteraceae</taxon>
        <taxon>Tateyamaria</taxon>
    </lineage>
</organism>
<dbReference type="EMBL" id="CP019315">
    <property type="protein sequence ID" value="APX14216.1"/>
    <property type="molecule type" value="Genomic_DNA"/>
</dbReference>
<dbReference type="Proteomes" id="UP000186336">
    <property type="component" value="Plasmid pDOK1-4-3"/>
</dbReference>
<dbReference type="SUPFAM" id="SSF51182">
    <property type="entry name" value="RmlC-like cupins"/>
    <property type="match status" value="1"/>
</dbReference>
<dbReference type="Gene3D" id="2.60.120.10">
    <property type="entry name" value="Jelly Rolls"/>
    <property type="match status" value="1"/>
</dbReference>
<dbReference type="Pfam" id="PF07883">
    <property type="entry name" value="Cupin_2"/>
    <property type="match status" value="1"/>
</dbReference>
<gene>
    <name evidence="2" type="ORF">BWR18_20375</name>
</gene>